<accession>A0AAV4RJK4</accession>
<gene>
    <name evidence="1" type="ORF">CEXT_343211</name>
</gene>
<proteinExistence type="predicted"/>
<reference evidence="1 2" key="1">
    <citation type="submission" date="2021-06" db="EMBL/GenBank/DDBJ databases">
        <title>Caerostris extrusa draft genome.</title>
        <authorList>
            <person name="Kono N."/>
            <person name="Arakawa K."/>
        </authorList>
    </citation>
    <scope>NUCLEOTIDE SEQUENCE [LARGE SCALE GENOMIC DNA]</scope>
</reference>
<dbReference type="Proteomes" id="UP001054945">
    <property type="component" value="Unassembled WGS sequence"/>
</dbReference>
<protein>
    <submittedName>
        <fullName evidence="1">Uncharacterized protein</fullName>
    </submittedName>
</protein>
<comment type="caution">
    <text evidence="1">The sequence shown here is derived from an EMBL/GenBank/DDBJ whole genome shotgun (WGS) entry which is preliminary data.</text>
</comment>
<name>A0AAV4RJK4_CAEEX</name>
<evidence type="ECO:0000313" key="1">
    <source>
        <dbReference type="EMBL" id="GIY20193.1"/>
    </source>
</evidence>
<dbReference type="EMBL" id="BPLR01007849">
    <property type="protein sequence ID" value="GIY20193.1"/>
    <property type="molecule type" value="Genomic_DNA"/>
</dbReference>
<dbReference type="AlphaFoldDB" id="A0AAV4RJK4"/>
<evidence type="ECO:0000313" key="2">
    <source>
        <dbReference type="Proteomes" id="UP001054945"/>
    </source>
</evidence>
<keyword evidence="2" id="KW-1185">Reference proteome</keyword>
<sequence>MAPSLLKESLMKETQFFREVEKIPFSPIARNPINVLIISSSTHFHSISNPSPPQCRPPHKGPLQQASVMKRSTFFFSTSRDDVFPVEDRTPNFCFKDAPIRLRDQEGVLIGLD</sequence>
<organism evidence="1 2">
    <name type="scientific">Caerostris extrusa</name>
    <name type="common">Bark spider</name>
    <name type="synonym">Caerostris bankana</name>
    <dbReference type="NCBI Taxonomy" id="172846"/>
    <lineage>
        <taxon>Eukaryota</taxon>
        <taxon>Metazoa</taxon>
        <taxon>Ecdysozoa</taxon>
        <taxon>Arthropoda</taxon>
        <taxon>Chelicerata</taxon>
        <taxon>Arachnida</taxon>
        <taxon>Araneae</taxon>
        <taxon>Araneomorphae</taxon>
        <taxon>Entelegynae</taxon>
        <taxon>Araneoidea</taxon>
        <taxon>Araneidae</taxon>
        <taxon>Caerostris</taxon>
    </lineage>
</organism>